<name>C7N538_SLAHD</name>
<evidence type="ECO:0000313" key="2">
    <source>
        <dbReference type="Proteomes" id="UP000002026"/>
    </source>
</evidence>
<dbReference type="AlphaFoldDB" id="C7N538"/>
<keyword evidence="2" id="KW-1185">Reference proteome</keyword>
<reference evidence="1 2" key="1">
    <citation type="journal article" date="2009" name="Stand. Genomic Sci.">
        <title>Complete genome sequence of Slackia heliotrinireducens type strain (RHS 1).</title>
        <authorList>
            <person name="Pukall R."/>
            <person name="Lapidus A."/>
            <person name="Nolan M."/>
            <person name="Copeland A."/>
            <person name="Glavina Del Rio T."/>
            <person name="Lucas S."/>
            <person name="Chen F."/>
            <person name="Tice H."/>
            <person name="Cheng J.F."/>
            <person name="Chertkov O."/>
            <person name="Bruce D."/>
            <person name="Goodwin L."/>
            <person name="Kuske C."/>
            <person name="Brettin T."/>
            <person name="Detter J.C."/>
            <person name="Han C."/>
            <person name="Pitluck S."/>
            <person name="Pati A."/>
            <person name="Mavrommatis K."/>
            <person name="Ivanova N."/>
            <person name="Ovchinnikova G."/>
            <person name="Chen A."/>
            <person name="Palaniappan K."/>
            <person name="Schneider S."/>
            <person name="Rohde M."/>
            <person name="Chain P."/>
            <person name="D'haeseleer P."/>
            <person name="Goker M."/>
            <person name="Bristow J."/>
            <person name="Eisen J.A."/>
            <person name="Markowitz V."/>
            <person name="Kyrpides N.C."/>
            <person name="Klenk H.P."/>
            <person name="Hugenholtz P."/>
        </authorList>
    </citation>
    <scope>NUCLEOTIDE SEQUENCE [LARGE SCALE GENOMIC DNA]</scope>
    <source>
        <strain evidence="2">ATCC 29202 / DSM 20476 / NCTC 11029 / RHS 1</strain>
    </source>
</reference>
<dbReference type="SUPFAM" id="SSF56059">
    <property type="entry name" value="Glutathione synthetase ATP-binding domain-like"/>
    <property type="match status" value="1"/>
</dbReference>
<evidence type="ECO:0000313" key="1">
    <source>
        <dbReference type="EMBL" id="ACV22023.1"/>
    </source>
</evidence>
<dbReference type="EMBL" id="CP001684">
    <property type="protein sequence ID" value="ACV22023.1"/>
    <property type="molecule type" value="Genomic_DNA"/>
</dbReference>
<dbReference type="RefSeq" id="WP_012798127.1">
    <property type="nucleotide sequence ID" value="NC_013165.1"/>
</dbReference>
<dbReference type="KEGG" id="shi:Shel_09860"/>
<organism evidence="1 2">
    <name type="scientific">Slackia heliotrinireducens (strain ATCC 29202 / DSM 20476 / NCTC 11029 / RHS 1)</name>
    <name type="common">Peptococcus heliotrinreducens</name>
    <dbReference type="NCBI Taxonomy" id="471855"/>
    <lineage>
        <taxon>Bacteria</taxon>
        <taxon>Bacillati</taxon>
        <taxon>Actinomycetota</taxon>
        <taxon>Coriobacteriia</taxon>
        <taxon>Eggerthellales</taxon>
        <taxon>Eggerthellaceae</taxon>
        <taxon>Slackia</taxon>
    </lineage>
</organism>
<dbReference type="Proteomes" id="UP000002026">
    <property type="component" value="Chromosome"/>
</dbReference>
<dbReference type="eggNOG" id="COG2308">
    <property type="taxonomic scope" value="Bacteria"/>
</dbReference>
<accession>C7N538</accession>
<sequence>MTLNSTYTNEYLSIVSQLDGDVEGKRKARTYMGNSTAIYHGVIVDSAFVPRLFDAETKARFTYIAETTYSILCKVMQEYIDNPDYRHVYDFDERLVDLVLLPRNYDALLPFARVDVFLNEDTLEGQFCEFNGDGSSGMNENREITRSVEGTASYQEFGRRHKLETCTESLFGGWVREFLNIYSTYAYKVEHPHIAIVDFLENAIVDEFGIFCGMFEEAGYHCTISDVRDLTFDGEHLIDQNGEVIDAIWRRSVTNDIIEHWEESQPLIQAVRAEKVALIGSFAGHLVHDKQIFSVLFKPETQAILTDEENAFVRDFVPYTTFLDSECINLDDVKAERTKWIIKPTDGYGSADVYAGKDFDDAAWGQLIDKFANGAAGAPFLIQTYCTLYKTLTLPLYGEDADYRDNPALAYSNMSGVYIYNGRFAGVFSRLGPNPIISKKTRGITAASIWVDC</sequence>
<gene>
    <name evidence="1" type="ordered locus">Shel_09860</name>
</gene>
<proteinExistence type="predicted"/>
<dbReference type="STRING" id="471855.Shel_09860"/>
<dbReference type="HOGENOM" id="CLU_045981_1_0_11"/>
<evidence type="ECO:0008006" key="3">
    <source>
        <dbReference type="Google" id="ProtNLM"/>
    </source>
</evidence>
<protein>
    <recommendedName>
        <fullName evidence="3">Glutathionylspermidine synthase</fullName>
    </recommendedName>
</protein>